<dbReference type="Pfam" id="PF10494">
    <property type="entry name" value="Stk19"/>
    <property type="match status" value="1"/>
</dbReference>
<accession>A0A060T6W1</accession>
<reference evidence="3" key="1">
    <citation type="submission" date="2014-02" db="EMBL/GenBank/DDBJ databases">
        <authorList>
            <person name="Genoscope - CEA"/>
        </authorList>
    </citation>
    <scope>NUCLEOTIDE SEQUENCE</scope>
    <source>
        <strain evidence="3">LS3</strain>
    </source>
</reference>
<sequence>MPQSRIRLTAAKSSALTTKSGIRRPRAPEAPLMPSDINYLKTLEENKQSRNEKRASHEKLQIVPGPVTLEWQEGLGSHPSLLQAMEAIESIQWKEIPIKGLGRSLPAEVYHYRKSLPLMIMTTHLHSVFINDSTYVEREMRKCCKRQQIRRLVVNVIEGGELVIRTSDYYRILDETKKSFNGGQFSNGFEKFADLLKELPEATSVSVYSLDGIGISQPERSALLNSGFLTMQAGTSDEFNISIPSIGSYLRLVASGRKWVLRLLQKLPHGESLESSIHERWEKNKFHWKEFKGANVEWILCDCYGGGWCEPFNTPVGRGWKLTGKK</sequence>
<reference evidence="3" key="2">
    <citation type="submission" date="2014-06" db="EMBL/GenBank/DDBJ databases">
        <title>The complete genome of Blastobotrys (Arxula) adeninivorans LS3 - a yeast of biotechnological interest.</title>
        <authorList>
            <person name="Kunze G."/>
            <person name="Gaillardin C."/>
            <person name="Czernicka M."/>
            <person name="Durrens P."/>
            <person name="Martin T."/>
            <person name="Boer E."/>
            <person name="Gabaldon T."/>
            <person name="Cruz J."/>
            <person name="Talla E."/>
            <person name="Marck C."/>
            <person name="Goffeau A."/>
            <person name="Barbe V."/>
            <person name="Baret P."/>
            <person name="Baronian K."/>
            <person name="Beier S."/>
            <person name="Bleykasten C."/>
            <person name="Bode R."/>
            <person name="Casaregola S."/>
            <person name="Despons L."/>
            <person name="Fairhead C."/>
            <person name="Giersberg M."/>
            <person name="Gierski P."/>
            <person name="Hahnel U."/>
            <person name="Hartmann A."/>
            <person name="Jankowska D."/>
            <person name="Jubin C."/>
            <person name="Jung P."/>
            <person name="Lafontaine I."/>
            <person name="Leh-Louis V."/>
            <person name="Lemaire M."/>
            <person name="Marcet-Houben M."/>
            <person name="Mascher M."/>
            <person name="Morel G."/>
            <person name="Richard G.-F."/>
            <person name="Riechen J."/>
            <person name="Sacerdot C."/>
            <person name="Sarkar A."/>
            <person name="Savel G."/>
            <person name="Schacherer J."/>
            <person name="Sherman D."/>
            <person name="Straub M.-L."/>
            <person name="Stein N."/>
            <person name="Thierry A."/>
            <person name="Trautwein-Schult A."/>
            <person name="Westhof E."/>
            <person name="Worch S."/>
            <person name="Dujon B."/>
            <person name="Souciet J.-L."/>
            <person name="Wincker P."/>
            <person name="Scholz U."/>
            <person name="Neuveglise N."/>
        </authorList>
    </citation>
    <scope>NUCLEOTIDE SEQUENCE</scope>
    <source>
        <strain evidence="3">LS3</strain>
    </source>
</reference>
<dbReference type="PhylomeDB" id="A0A060T6W1"/>
<evidence type="ECO:0000256" key="2">
    <source>
        <dbReference type="SAM" id="MobiDB-lite"/>
    </source>
</evidence>
<dbReference type="PANTHER" id="PTHR15243">
    <property type="entry name" value="SERINE/THREONINE-PROTEIN KINASE 19"/>
    <property type="match status" value="1"/>
</dbReference>
<feature type="compositionally biased region" description="Polar residues" evidence="2">
    <location>
        <begin position="11"/>
        <end position="20"/>
    </location>
</feature>
<dbReference type="EMBL" id="HG937692">
    <property type="protein sequence ID" value="CDP36668.1"/>
    <property type="molecule type" value="Genomic_DNA"/>
</dbReference>
<organism evidence="3">
    <name type="scientific">Blastobotrys adeninivorans</name>
    <name type="common">Yeast</name>
    <name type="synonym">Arxula adeninivorans</name>
    <dbReference type="NCBI Taxonomy" id="409370"/>
    <lineage>
        <taxon>Eukaryota</taxon>
        <taxon>Fungi</taxon>
        <taxon>Dikarya</taxon>
        <taxon>Ascomycota</taxon>
        <taxon>Saccharomycotina</taxon>
        <taxon>Dipodascomycetes</taxon>
        <taxon>Dipodascales</taxon>
        <taxon>Trichomonascaceae</taxon>
        <taxon>Blastobotrys</taxon>
    </lineage>
</organism>
<gene>
    <name evidence="3" type="ORF">GNLVRS02_ARAD1B18282g</name>
</gene>
<comment type="similarity">
    <text evidence="1">Belongs to the STK19 family.</text>
</comment>
<evidence type="ECO:0000313" key="3">
    <source>
        <dbReference type="EMBL" id="CDP36668.1"/>
    </source>
</evidence>
<dbReference type="PANTHER" id="PTHR15243:SF0">
    <property type="entry name" value="SERINE_THREONINE-PROTEIN KINASE 19"/>
    <property type="match status" value="1"/>
</dbReference>
<dbReference type="InterPro" id="IPR018865">
    <property type="entry name" value="STK19-like"/>
</dbReference>
<protein>
    <submittedName>
        <fullName evidence="3">ARAD1B18282p</fullName>
    </submittedName>
</protein>
<feature type="region of interest" description="Disordered" evidence="2">
    <location>
        <begin position="1"/>
        <end position="33"/>
    </location>
</feature>
<name>A0A060T6W1_BLAAD</name>
<proteinExistence type="inferred from homology"/>
<dbReference type="GO" id="GO:0046579">
    <property type="term" value="P:positive regulation of Ras protein signal transduction"/>
    <property type="evidence" value="ECO:0007669"/>
    <property type="project" value="TreeGrafter"/>
</dbReference>
<dbReference type="AlphaFoldDB" id="A0A060T6W1"/>
<evidence type="ECO:0000256" key="1">
    <source>
        <dbReference type="ARBA" id="ARBA00093458"/>
    </source>
</evidence>